<dbReference type="InterPro" id="IPR032073">
    <property type="entry name" value="FNDC5_C"/>
</dbReference>
<name>A0A146KXZ2_LYGHE</name>
<dbReference type="EMBL" id="GDHC01018717">
    <property type="protein sequence ID" value="JAP99911.1"/>
    <property type="molecule type" value="Transcribed_RNA"/>
</dbReference>
<protein>
    <submittedName>
        <fullName evidence="3">Tenascin-X</fullName>
    </submittedName>
</protein>
<dbReference type="InterPro" id="IPR013783">
    <property type="entry name" value="Ig-like_fold"/>
</dbReference>
<feature type="transmembrane region" description="Helical" evidence="1">
    <location>
        <begin position="198"/>
        <end position="218"/>
    </location>
</feature>
<keyword evidence="1" id="KW-0472">Membrane</keyword>
<keyword evidence="1" id="KW-1133">Transmembrane helix</keyword>
<dbReference type="SMART" id="SM00060">
    <property type="entry name" value="FN3"/>
    <property type="match status" value="1"/>
</dbReference>
<reference evidence="3" key="1">
    <citation type="journal article" date="2016" name="Gigascience">
        <title>De novo construction of an expanded transcriptome assembly for the western tarnished plant bug, Lygus hesperus.</title>
        <authorList>
            <person name="Tassone E.E."/>
            <person name="Geib S.M."/>
            <person name="Hall B."/>
            <person name="Fabrick J.A."/>
            <person name="Brent C.S."/>
            <person name="Hull J.J."/>
        </authorList>
    </citation>
    <scope>NUCLEOTIDE SEQUENCE</scope>
</reference>
<dbReference type="Pfam" id="PF00041">
    <property type="entry name" value="fn3"/>
    <property type="match status" value="1"/>
</dbReference>
<gene>
    <name evidence="3" type="primary">TNXB_1</name>
    <name evidence="3" type="ORF">g.40657</name>
</gene>
<dbReference type="InterPro" id="IPR036116">
    <property type="entry name" value="FN3_sf"/>
</dbReference>
<dbReference type="InterPro" id="IPR003961">
    <property type="entry name" value="FN3_dom"/>
</dbReference>
<dbReference type="Pfam" id="PF16066">
    <property type="entry name" value="DUF4808"/>
    <property type="match status" value="1"/>
</dbReference>
<evidence type="ECO:0000259" key="2">
    <source>
        <dbReference type="PROSITE" id="PS50853"/>
    </source>
</evidence>
<feature type="domain" description="Fibronectin type-III" evidence="2">
    <location>
        <begin position="66"/>
        <end position="154"/>
    </location>
</feature>
<accession>A0A146KXZ2</accession>
<keyword evidence="1" id="KW-0812">Transmembrane</keyword>
<feature type="non-terminal residue" evidence="3">
    <location>
        <position position="1"/>
    </location>
</feature>
<dbReference type="PANTHER" id="PTHR21104:SF2">
    <property type="entry name" value="FIBRONECTIN TYPE-III DOMAIN-CONTAINING PROTEIN"/>
    <property type="match status" value="1"/>
</dbReference>
<dbReference type="CDD" id="cd00063">
    <property type="entry name" value="FN3"/>
    <property type="match status" value="1"/>
</dbReference>
<evidence type="ECO:0000256" key="1">
    <source>
        <dbReference type="SAM" id="Phobius"/>
    </source>
</evidence>
<organism evidence="3">
    <name type="scientific">Lygus hesperus</name>
    <name type="common">Western plant bug</name>
    <dbReference type="NCBI Taxonomy" id="30085"/>
    <lineage>
        <taxon>Eukaryota</taxon>
        <taxon>Metazoa</taxon>
        <taxon>Ecdysozoa</taxon>
        <taxon>Arthropoda</taxon>
        <taxon>Hexapoda</taxon>
        <taxon>Insecta</taxon>
        <taxon>Pterygota</taxon>
        <taxon>Neoptera</taxon>
        <taxon>Paraneoptera</taxon>
        <taxon>Hemiptera</taxon>
        <taxon>Heteroptera</taxon>
        <taxon>Panheteroptera</taxon>
        <taxon>Cimicomorpha</taxon>
        <taxon>Miridae</taxon>
        <taxon>Mirini</taxon>
        <taxon>Lygus</taxon>
    </lineage>
</organism>
<dbReference type="SUPFAM" id="SSF49265">
    <property type="entry name" value="Fibronectin type III"/>
    <property type="match status" value="1"/>
</dbReference>
<dbReference type="PROSITE" id="PS50853">
    <property type="entry name" value="FN3"/>
    <property type="match status" value="1"/>
</dbReference>
<sequence length="285" mass="30764">RFIPVQCKIEVTGNSFVFRSGDAPLGEGGPPSNRPQLSSLIAMVVWVMLLVIHGATTVGSMPAGGTPENITVVFLLPDKVKVSWTTADDKVEKYDVMYKPTDASYRVVRVVAGNSDSVELTQLKPDTQYQVTVTAVRGGRKYRSRPVVFRTLEVPKTVVEPTIQITGSPPGKVNKSLIPPHPGLGQQYMKTVTDVRGIEVGLVCLVLLIWVGAIILFFNRWGKIRMLLPYQPDYKDTQLKVPGSCQGGTTTCGGQGGGSSGFCCSQVIHSPSPVISLTFPSIFAV</sequence>
<proteinExistence type="predicted"/>
<dbReference type="AlphaFoldDB" id="A0A146KXZ2"/>
<evidence type="ECO:0000313" key="3">
    <source>
        <dbReference type="EMBL" id="JAP99911.1"/>
    </source>
</evidence>
<dbReference type="Gene3D" id="2.60.40.10">
    <property type="entry name" value="Immunoglobulins"/>
    <property type="match status" value="1"/>
</dbReference>
<dbReference type="PANTHER" id="PTHR21104">
    <property type="entry name" value="FIBRONECTIN TYPE III DOMAIN-CONTAINING PROTEIN"/>
    <property type="match status" value="1"/>
</dbReference>